<feature type="transmembrane region" description="Helical" evidence="1">
    <location>
        <begin position="168"/>
        <end position="189"/>
    </location>
</feature>
<comment type="caution">
    <text evidence="2">The sequence shown here is derived from an EMBL/GenBank/DDBJ whole genome shotgun (WGS) entry which is preliminary data.</text>
</comment>
<dbReference type="RefSeq" id="WP_004787431.1">
    <property type="nucleotide sequence ID" value="NZ_SORO01000001.1"/>
</dbReference>
<evidence type="ECO:0000313" key="3">
    <source>
        <dbReference type="Proteomes" id="UP000294684"/>
    </source>
</evidence>
<organism evidence="2 3">
    <name type="scientific">Leptospira meyeri</name>
    <dbReference type="NCBI Taxonomy" id="29508"/>
    <lineage>
        <taxon>Bacteria</taxon>
        <taxon>Pseudomonadati</taxon>
        <taxon>Spirochaetota</taxon>
        <taxon>Spirochaetia</taxon>
        <taxon>Leptospirales</taxon>
        <taxon>Leptospiraceae</taxon>
        <taxon>Leptospira</taxon>
    </lineage>
</organism>
<feature type="transmembrane region" description="Helical" evidence="1">
    <location>
        <begin position="307"/>
        <end position="325"/>
    </location>
</feature>
<dbReference type="STRING" id="1193051.LEP1GSC017_2144"/>
<evidence type="ECO:0000256" key="1">
    <source>
        <dbReference type="SAM" id="Phobius"/>
    </source>
</evidence>
<keyword evidence="3" id="KW-1185">Reference proteome</keyword>
<sequence length="346" mass="40362">MDFDRLKVSYFDLFFIVGVALLASLMASVTVIWPLLFLPILTVHSWLFGYEHLWATYTKLLVHPDDRKRYRPLIYFVPLLVLLGLFSLGQTFGLKGIYVIYFFGQFFHTVRQSWGLAQAYRRQAGGLVWDPPFLSEVTLWSVPIWGLLHRCAQSPDEFLFQEFWLPPISQMIVIVACFISCSLWLYWFYARFAAYFRGELAVGHSLFMISHLLVFLGGYILIEEICSGWLLVNVWHNVQYIAFVWIYNRNRFASGLDSKSRVMSWISQRGAKNTISYFLVTLTFALPVYYLLPELGFTLDSFLKSTAVPMGVILAMTLTFHHYIADGIIWKLKYNEEIKDEVFLKY</sequence>
<evidence type="ECO:0000313" key="2">
    <source>
        <dbReference type="EMBL" id="TDY72794.1"/>
    </source>
</evidence>
<keyword evidence="1" id="KW-0812">Transmembrane</keyword>
<gene>
    <name evidence="2" type="ORF">CLV96_1803</name>
</gene>
<feature type="transmembrane region" description="Helical" evidence="1">
    <location>
        <begin position="201"/>
        <end position="222"/>
    </location>
</feature>
<dbReference type="Proteomes" id="UP000294684">
    <property type="component" value="Unassembled WGS sequence"/>
</dbReference>
<reference evidence="2 3" key="1">
    <citation type="submission" date="2019-03" db="EMBL/GenBank/DDBJ databases">
        <title>Genomic Encyclopedia of Archaeal and Bacterial Type Strains, Phase II (KMG-II): from individual species to whole genera.</title>
        <authorList>
            <person name="Goeker M."/>
        </authorList>
    </citation>
    <scope>NUCLEOTIDE SEQUENCE [LARGE SCALE GENOMIC DNA]</scope>
    <source>
        <strain evidence="2 3">DSM 21537</strain>
    </source>
</reference>
<protein>
    <submittedName>
        <fullName evidence="2">Uncharacterized protein</fullName>
    </submittedName>
</protein>
<name>A0A4R8MU14_LEPME</name>
<feature type="transmembrane region" description="Helical" evidence="1">
    <location>
        <begin position="12"/>
        <end position="37"/>
    </location>
</feature>
<keyword evidence="1" id="KW-1133">Transmembrane helix</keyword>
<keyword evidence="1" id="KW-0472">Membrane</keyword>
<dbReference type="AlphaFoldDB" id="A0A4R8MU14"/>
<accession>A0A4R8MU14</accession>
<dbReference type="EMBL" id="SORO01000001">
    <property type="protein sequence ID" value="TDY72794.1"/>
    <property type="molecule type" value="Genomic_DNA"/>
</dbReference>
<feature type="transmembrane region" description="Helical" evidence="1">
    <location>
        <begin position="228"/>
        <end position="247"/>
    </location>
</feature>
<dbReference type="GeneID" id="79827112"/>
<feature type="transmembrane region" description="Helical" evidence="1">
    <location>
        <begin position="274"/>
        <end position="292"/>
    </location>
</feature>
<feature type="transmembrane region" description="Helical" evidence="1">
    <location>
        <begin position="74"/>
        <end position="103"/>
    </location>
</feature>
<proteinExistence type="predicted"/>
<dbReference type="OrthoDB" id="127712at2"/>